<dbReference type="EMBL" id="SSTD01017617">
    <property type="protein sequence ID" value="TYJ99662.1"/>
    <property type="molecule type" value="Genomic_DNA"/>
</dbReference>
<dbReference type="InterPro" id="IPR021109">
    <property type="entry name" value="Peptidase_aspartic_dom_sf"/>
</dbReference>
<accession>A0A5D3BIU0</accession>
<dbReference type="AlphaFoldDB" id="A0A5D3BIU0"/>
<comment type="caution">
    <text evidence="1">The sequence shown here is derived from an EMBL/GenBank/DDBJ whole genome shotgun (WGS) entry which is preliminary data.</text>
</comment>
<sequence>MLNQEGGSRKENCQEVTLRSRRNLTIRKPDPERKNPTFTSTVEIANLINNFIPSNFSFTNDAISLNPLLPPPFPDRLKKKGDNQEFYNFLDIPKQLHINISFADALEHMPFHVKLLKHILVKKRRINDCETMALTQATSDISKNGMPEKITDPSSFTVSCSIGGMNLGRALCDIAASINLMPFSIFKKL</sequence>
<protein>
    <submittedName>
        <fullName evidence="1">Uncharacterized protein</fullName>
    </submittedName>
</protein>
<dbReference type="PANTHER" id="PTHR33067:SF9">
    <property type="entry name" value="RNA-DIRECTED DNA POLYMERASE"/>
    <property type="match status" value="1"/>
</dbReference>
<proteinExistence type="predicted"/>
<evidence type="ECO:0000313" key="1">
    <source>
        <dbReference type="EMBL" id="TYJ99662.1"/>
    </source>
</evidence>
<name>A0A5D3BIU0_CUCMM</name>
<reference evidence="1 2" key="1">
    <citation type="submission" date="2019-08" db="EMBL/GenBank/DDBJ databases">
        <title>Draft genome sequences of two oriental melons (Cucumis melo L. var makuwa).</title>
        <authorList>
            <person name="Kwon S.-Y."/>
        </authorList>
    </citation>
    <scope>NUCLEOTIDE SEQUENCE [LARGE SCALE GENOMIC DNA]</scope>
    <source>
        <strain evidence="2">cv. Chang Bougi</strain>
        <tissue evidence="1">Leaf</tissue>
    </source>
</reference>
<dbReference type="Proteomes" id="UP000321947">
    <property type="component" value="Unassembled WGS sequence"/>
</dbReference>
<organism evidence="1 2">
    <name type="scientific">Cucumis melo var. makuwa</name>
    <name type="common">Oriental melon</name>
    <dbReference type="NCBI Taxonomy" id="1194695"/>
    <lineage>
        <taxon>Eukaryota</taxon>
        <taxon>Viridiplantae</taxon>
        <taxon>Streptophyta</taxon>
        <taxon>Embryophyta</taxon>
        <taxon>Tracheophyta</taxon>
        <taxon>Spermatophyta</taxon>
        <taxon>Magnoliopsida</taxon>
        <taxon>eudicotyledons</taxon>
        <taxon>Gunneridae</taxon>
        <taxon>Pentapetalae</taxon>
        <taxon>rosids</taxon>
        <taxon>fabids</taxon>
        <taxon>Cucurbitales</taxon>
        <taxon>Cucurbitaceae</taxon>
        <taxon>Benincaseae</taxon>
        <taxon>Cucumis</taxon>
    </lineage>
</organism>
<dbReference type="PANTHER" id="PTHR33067">
    <property type="entry name" value="RNA-DIRECTED DNA POLYMERASE-RELATED"/>
    <property type="match status" value="1"/>
</dbReference>
<dbReference type="Gene3D" id="2.40.70.10">
    <property type="entry name" value="Acid Proteases"/>
    <property type="match status" value="1"/>
</dbReference>
<gene>
    <name evidence="1" type="ORF">E5676_scaffold562G00430</name>
</gene>
<evidence type="ECO:0000313" key="2">
    <source>
        <dbReference type="Proteomes" id="UP000321947"/>
    </source>
</evidence>